<dbReference type="GO" id="GO:0019346">
    <property type="term" value="P:transsulfuration"/>
    <property type="evidence" value="ECO:0007669"/>
    <property type="project" value="InterPro"/>
</dbReference>
<dbReference type="AlphaFoldDB" id="A0A833JBD3"/>
<evidence type="ECO:0000256" key="1">
    <source>
        <dbReference type="ARBA" id="ARBA00001933"/>
    </source>
</evidence>
<comment type="caution">
    <text evidence="6">The sequence shown here is derived from an EMBL/GenBank/DDBJ whole genome shotgun (WGS) entry which is preliminary data.</text>
</comment>
<dbReference type="PANTHER" id="PTHR11808:SF15">
    <property type="entry name" value="CYSTATHIONINE GAMMA-LYASE"/>
    <property type="match status" value="1"/>
</dbReference>
<sequence>MLKKNFDTICVHAGVEPEEITGAIMTPIFQTSTYVQESPGQPKIYDYSRGGNPTRTALENSLAALEGTKHAVSFASGLAAVQAIAQLLNPGDHVIVCDDVYGGTGRMFRKIFSKYNIEFEFVDMSNPKNVESYFKKNTKLIWIETPTNPLLKLIDISAIANIANNFNVTVVVDNTFSSPIFQNPIDHGAHIVLHSTTKYIGGHSDMVGGCLMLNDDSLAEQLKFLQFAGGSVNAPFEAFLLLRSIKTLSIRMKKHHENAMLIAREMQKMKIFSEVIFPGLESHPQFDIAKKQMRGYSGMISTRIKGDFNDVKLFLSKLKYFSLAESLGGVESLVNHPETMTHASVPPEHRKKLGITSDLIRFSVGIEDSQDLLNDLTQAAKY</sequence>
<dbReference type="GO" id="GO:0008483">
    <property type="term" value="F:transaminase activity"/>
    <property type="evidence" value="ECO:0007669"/>
    <property type="project" value="UniProtKB-KW"/>
</dbReference>
<dbReference type="PANTHER" id="PTHR11808">
    <property type="entry name" value="TRANS-SULFURATION ENZYME FAMILY MEMBER"/>
    <property type="match status" value="1"/>
</dbReference>
<reference evidence="6 7" key="1">
    <citation type="submission" date="2019-10" db="EMBL/GenBank/DDBJ databases">
        <title>New genus of Silvanigrellaceae.</title>
        <authorList>
            <person name="Pitt A."/>
            <person name="Hahn M.W."/>
        </authorList>
    </citation>
    <scope>NUCLEOTIDE SEQUENCE [LARGE SCALE GENOMIC DNA]</scope>
    <source>
        <strain evidence="6 7">33A1-SZDP</strain>
    </source>
</reference>
<dbReference type="GO" id="GO:0005737">
    <property type="term" value="C:cytoplasm"/>
    <property type="evidence" value="ECO:0007669"/>
    <property type="project" value="TreeGrafter"/>
</dbReference>
<comment type="cofactor">
    <cofactor evidence="1 5">
        <name>pyridoxal 5'-phosphate</name>
        <dbReference type="ChEBI" id="CHEBI:597326"/>
    </cofactor>
</comment>
<dbReference type="GO" id="GO:0004123">
    <property type="term" value="F:cystathionine gamma-lyase activity"/>
    <property type="evidence" value="ECO:0007669"/>
    <property type="project" value="UniProtKB-ARBA"/>
</dbReference>
<name>A0A833JBD3_9BACT</name>
<dbReference type="FunFam" id="3.40.640.10:FF:000009">
    <property type="entry name" value="Cystathionine gamma-synthase homolog"/>
    <property type="match status" value="1"/>
</dbReference>
<dbReference type="SUPFAM" id="SSF53383">
    <property type="entry name" value="PLP-dependent transferases"/>
    <property type="match status" value="1"/>
</dbReference>
<protein>
    <submittedName>
        <fullName evidence="6">Aminotransferase class I/II-fold pyridoxal phosphate-dependent enzyme</fullName>
    </submittedName>
</protein>
<proteinExistence type="inferred from homology"/>
<gene>
    <name evidence="6" type="ORF">GCL57_12050</name>
</gene>
<dbReference type="Pfam" id="PF01053">
    <property type="entry name" value="Cys_Met_Meta_PP"/>
    <property type="match status" value="1"/>
</dbReference>
<evidence type="ECO:0000256" key="3">
    <source>
        <dbReference type="ARBA" id="ARBA00022898"/>
    </source>
</evidence>
<dbReference type="RefSeq" id="WP_152213603.1">
    <property type="nucleotide sequence ID" value="NZ_WFLN01000009.1"/>
</dbReference>
<dbReference type="FunFam" id="3.90.1150.10:FF:000008">
    <property type="entry name" value="Cystathionine gamma-synthase"/>
    <property type="match status" value="1"/>
</dbReference>
<dbReference type="GO" id="GO:0019343">
    <property type="term" value="P:cysteine biosynthetic process via cystathionine"/>
    <property type="evidence" value="ECO:0007669"/>
    <property type="project" value="TreeGrafter"/>
</dbReference>
<keyword evidence="3 4" id="KW-0663">Pyridoxal phosphate</keyword>
<evidence type="ECO:0000256" key="5">
    <source>
        <dbReference type="RuleBase" id="RU362118"/>
    </source>
</evidence>
<keyword evidence="6" id="KW-0808">Transferase</keyword>
<dbReference type="InterPro" id="IPR015421">
    <property type="entry name" value="PyrdxlP-dep_Trfase_major"/>
</dbReference>
<evidence type="ECO:0000256" key="4">
    <source>
        <dbReference type="PIRSR" id="PIRSR001434-2"/>
    </source>
</evidence>
<dbReference type="Proteomes" id="UP000442694">
    <property type="component" value="Unassembled WGS sequence"/>
</dbReference>
<evidence type="ECO:0000256" key="2">
    <source>
        <dbReference type="ARBA" id="ARBA00009077"/>
    </source>
</evidence>
<dbReference type="InterPro" id="IPR000277">
    <property type="entry name" value="Cys/Met-Metab_PyrdxlP-dep_enz"/>
</dbReference>
<dbReference type="GO" id="GO:0030170">
    <property type="term" value="F:pyridoxal phosphate binding"/>
    <property type="evidence" value="ECO:0007669"/>
    <property type="project" value="InterPro"/>
</dbReference>
<evidence type="ECO:0000313" key="6">
    <source>
        <dbReference type="EMBL" id="KAB8028452.1"/>
    </source>
</evidence>
<feature type="modified residue" description="N6-(pyridoxal phosphate)lysine" evidence="4">
    <location>
        <position position="198"/>
    </location>
</feature>
<comment type="similarity">
    <text evidence="2 5">Belongs to the trans-sulfuration enzymes family.</text>
</comment>
<evidence type="ECO:0000313" key="7">
    <source>
        <dbReference type="Proteomes" id="UP000442694"/>
    </source>
</evidence>
<keyword evidence="6" id="KW-0032">Aminotransferase</keyword>
<dbReference type="PIRSF" id="PIRSF001434">
    <property type="entry name" value="CGS"/>
    <property type="match status" value="1"/>
</dbReference>
<dbReference type="Gene3D" id="3.40.640.10">
    <property type="entry name" value="Type I PLP-dependent aspartate aminotransferase-like (Major domain)"/>
    <property type="match status" value="1"/>
</dbReference>
<accession>A0A833JBD3</accession>
<dbReference type="CDD" id="cd00614">
    <property type="entry name" value="CGS_like"/>
    <property type="match status" value="1"/>
</dbReference>
<organism evidence="6 7">
    <name type="scientific">Fluviispira multicolorata</name>
    <dbReference type="NCBI Taxonomy" id="2654512"/>
    <lineage>
        <taxon>Bacteria</taxon>
        <taxon>Pseudomonadati</taxon>
        <taxon>Bdellovibrionota</taxon>
        <taxon>Oligoflexia</taxon>
        <taxon>Silvanigrellales</taxon>
        <taxon>Silvanigrellaceae</taxon>
        <taxon>Fluviispira</taxon>
    </lineage>
</organism>
<dbReference type="InterPro" id="IPR015422">
    <property type="entry name" value="PyrdxlP-dep_Trfase_small"/>
</dbReference>
<dbReference type="EMBL" id="WFLN01000009">
    <property type="protein sequence ID" value="KAB8028452.1"/>
    <property type="molecule type" value="Genomic_DNA"/>
</dbReference>
<dbReference type="InterPro" id="IPR015424">
    <property type="entry name" value="PyrdxlP-dep_Trfase"/>
</dbReference>
<dbReference type="Gene3D" id="3.90.1150.10">
    <property type="entry name" value="Aspartate Aminotransferase, domain 1"/>
    <property type="match status" value="1"/>
</dbReference>
<keyword evidence="7" id="KW-1185">Reference proteome</keyword>